<feature type="disulfide bond" evidence="15">
    <location>
        <begin position="1177"/>
        <end position="1186"/>
    </location>
</feature>
<dbReference type="GO" id="GO:0048592">
    <property type="term" value="P:eye morphogenesis"/>
    <property type="evidence" value="ECO:0007669"/>
    <property type="project" value="UniProtKB-ARBA"/>
</dbReference>
<feature type="domain" description="SEA" evidence="18">
    <location>
        <begin position="1501"/>
        <end position="1624"/>
    </location>
</feature>
<feature type="domain" description="EGF-like" evidence="19">
    <location>
        <begin position="1112"/>
        <end position="1150"/>
    </location>
</feature>
<dbReference type="GO" id="GO:0016324">
    <property type="term" value="C:apical plasma membrane"/>
    <property type="evidence" value="ECO:0007669"/>
    <property type="project" value="UniProtKB-SubCell"/>
</dbReference>
<evidence type="ECO:0000259" key="19">
    <source>
        <dbReference type="PROSITE" id="PS50026"/>
    </source>
</evidence>
<evidence type="ECO:0000313" key="22">
    <source>
        <dbReference type="RefSeq" id="XP_035688112.1"/>
    </source>
</evidence>
<keyword evidence="6 16" id="KW-0812">Transmembrane</keyword>
<dbReference type="SMART" id="SM00179">
    <property type="entry name" value="EGF_CA"/>
    <property type="match status" value="8"/>
</dbReference>
<proteinExistence type="predicted"/>
<dbReference type="FunFam" id="2.10.25.10:FF:000027">
    <property type="entry name" value="Thrombospondin 3"/>
    <property type="match status" value="1"/>
</dbReference>
<evidence type="ECO:0000256" key="8">
    <source>
        <dbReference type="ARBA" id="ARBA00022737"/>
    </source>
</evidence>
<reference evidence="21" key="1">
    <citation type="journal article" date="2020" name="Nat. Ecol. Evol.">
        <title>Deeply conserved synteny resolves early events in vertebrate evolution.</title>
        <authorList>
            <person name="Simakov O."/>
            <person name="Marletaz F."/>
            <person name="Yue J.X."/>
            <person name="O'Connell B."/>
            <person name="Jenkins J."/>
            <person name="Brandt A."/>
            <person name="Calef R."/>
            <person name="Tung C.H."/>
            <person name="Huang T.K."/>
            <person name="Schmutz J."/>
            <person name="Satoh N."/>
            <person name="Yu J.K."/>
            <person name="Putnam N.H."/>
            <person name="Green R.E."/>
            <person name="Rokhsar D.S."/>
        </authorList>
    </citation>
    <scope>NUCLEOTIDE SEQUENCE [LARGE SCALE GENOMIC DNA]</scope>
    <source>
        <strain evidence="21">S238N-H82</strain>
    </source>
</reference>
<evidence type="ECO:0000256" key="6">
    <source>
        <dbReference type="ARBA" id="ARBA00022692"/>
    </source>
</evidence>
<dbReference type="GO" id="GO:0005509">
    <property type="term" value="F:calcium ion binding"/>
    <property type="evidence" value="ECO:0007669"/>
    <property type="project" value="InterPro"/>
</dbReference>
<feature type="domain" description="EGF-like" evidence="19">
    <location>
        <begin position="1390"/>
        <end position="1429"/>
    </location>
</feature>
<keyword evidence="7 17" id="KW-0732">Signal</keyword>
<dbReference type="PROSITE" id="PS01187">
    <property type="entry name" value="EGF_CA"/>
    <property type="match status" value="2"/>
</dbReference>
<evidence type="ECO:0000256" key="13">
    <source>
        <dbReference type="ARBA" id="ARBA00023157"/>
    </source>
</evidence>
<dbReference type="InterPro" id="IPR000082">
    <property type="entry name" value="SEA_dom"/>
</dbReference>
<dbReference type="SMART" id="SM00216">
    <property type="entry name" value="VWD"/>
    <property type="match status" value="1"/>
</dbReference>
<dbReference type="InterPro" id="IPR013783">
    <property type="entry name" value="Ig-like_fold"/>
</dbReference>
<feature type="disulfide bond" evidence="15">
    <location>
        <begin position="1337"/>
        <end position="1346"/>
    </location>
</feature>
<dbReference type="PROSITE" id="PS01186">
    <property type="entry name" value="EGF_2"/>
    <property type="match status" value="3"/>
</dbReference>
<dbReference type="FunFam" id="2.10.25.10:FF:000122">
    <property type="entry name" value="Protein crumbs homolog 2"/>
    <property type="match status" value="1"/>
</dbReference>
<dbReference type="InterPro" id="IPR001881">
    <property type="entry name" value="EGF-like_Ca-bd_dom"/>
</dbReference>
<feature type="signal peptide" evidence="17">
    <location>
        <begin position="1"/>
        <end position="22"/>
    </location>
</feature>
<name>A0A9J7N0E0_BRAFL</name>
<evidence type="ECO:0000256" key="3">
    <source>
        <dbReference type="ARBA" id="ARBA00022475"/>
    </source>
</evidence>
<evidence type="ECO:0000256" key="12">
    <source>
        <dbReference type="ARBA" id="ARBA00023136"/>
    </source>
</evidence>
<dbReference type="Pfam" id="PF26129">
    <property type="entry name" value="Vwde"/>
    <property type="match status" value="1"/>
</dbReference>
<dbReference type="CDD" id="cd00054">
    <property type="entry name" value="EGF_CA"/>
    <property type="match status" value="6"/>
</dbReference>
<dbReference type="GO" id="GO:0003002">
    <property type="term" value="P:regionalization"/>
    <property type="evidence" value="ECO:0007669"/>
    <property type="project" value="UniProtKB-ARBA"/>
</dbReference>
<evidence type="ECO:0000256" key="14">
    <source>
        <dbReference type="ARBA" id="ARBA00023180"/>
    </source>
</evidence>
<dbReference type="GO" id="GO:0048468">
    <property type="term" value="P:cell development"/>
    <property type="evidence" value="ECO:0007669"/>
    <property type="project" value="UniProtKB-ARBA"/>
</dbReference>
<keyword evidence="13 15" id="KW-1015">Disulfide bond</keyword>
<dbReference type="FunFam" id="2.10.25.10:FF:000565">
    <property type="entry name" value="Predicted protein"/>
    <property type="match status" value="1"/>
</dbReference>
<dbReference type="InterPro" id="IPR000742">
    <property type="entry name" value="EGF"/>
</dbReference>
<evidence type="ECO:0000256" key="15">
    <source>
        <dbReference type="PROSITE-ProRule" id="PRU00076"/>
    </source>
</evidence>
<dbReference type="PANTHER" id="PTHR24034">
    <property type="entry name" value="EGF-LIKE DOMAIN-CONTAINING PROTEIN"/>
    <property type="match status" value="1"/>
</dbReference>
<dbReference type="GO" id="GO:0009967">
    <property type="term" value="P:positive regulation of signal transduction"/>
    <property type="evidence" value="ECO:0007669"/>
    <property type="project" value="UniProtKB-ARBA"/>
</dbReference>
<evidence type="ECO:0000256" key="17">
    <source>
        <dbReference type="SAM" id="SignalP"/>
    </source>
</evidence>
<evidence type="ECO:0000256" key="16">
    <source>
        <dbReference type="SAM" id="Phobius"/>
    </source>
</evidence>
<feature type="domain" description="EGF-like" evidence="19">
    <location>
        <begin position="1349"/>
        <end position="1389"/>
    </location>
</feature>
<feature type="domain" description="EGF-like" evidence="19">
    <location>
        <begin position="1270"/>
        <end position="1310"/>
    </location>
</feature>
<dbReference type="FunFam" id="2.10.25.10:FF:000499">
    <property type="entry name" value="Predicted protein"/>
    <property type="match status" value="1"/>
</dbReference>
<dbReference type="GO" id="GO:0051093">
    <property type="term" value="P:negative regulation of developmental process"/>
    <property type="evidence" value="ECO:0007669"/>
    <property type="project" value="UniProtKB-ARBA"/>
</dbReference>
<gene>
    <name evidence="22" type="primary">LOC118423908</name>
</gene>
<keyword evidence="21" id="KW-1185">Reference proteome</keyword>
<keyword evidence="2" id="KW-0217">Developmental protein</keyword>
<evidence type="ECO:0000256" key="1">
    <source>
        <dbReference type="ARBA" id="ARBA00004247"/>
    </source>
</evidence>
<evidence type="ECO:0000256" key="2">
    <source>
        <dbReference type="ARBA" id="ARBA00022473"/>
    </source>
</evidence>
<keyword evidence="10" id="KW-0106">Calcium</keyword>
<dbReference type="SUPFAM" id="SSF82671">
    <property type="entry name" value="SEA domain"/>
    <property type="match status" value="1"/>
</dbReference>
<dbReference type="Gene3D" id="3.30.70.960">
    <property type="entry name" value="SEA domain"/>
    <property type="match status" value="1"/>
</dbReference>
<keyword evidence="9" id="KW-0221">Differentiation</keyword>
<dbReference type="InterPro" id="IPR009030">
    <property type="entry name" value="Growth_fac_rcpt_cys_sf"/>
</dbReference>
<comment type="subcellular location">
    <subcellularLocation>
        <location evidence="1">Apical cell membrane</location>
        <topology evidence="1">Single-pass type I membrane protein</topology>
    </subcellularLocation>
</comment>
<evidence type="ECO:0000259" key="20">
    <source>
        <dbReference type="PROSITE" id="PS51233"/>
    </source>
</evidence>
<dbReference type="SUPFAM" id="SSF57184">
    <property type="entry name" value="Growth factor receptor domain"/>
    <property type="match status" value="2"/>
</dbReference>
<dbReference type="Pfam" id="PF01390">
    <property type="entry name" value="SEA"/>
    <property type="match status" value="1"/>
</dbReference>
<keyword evidence="14" id="KW-0325">Glycoprotein</keyword>
<dbReference type="InterPro" id="IPR058727">
    <property type="entry name" value="Helical_Vwde"/>
</dbReference>
<dbReference type="PROSITE" id="PS51233">
    <property type="entry name" value="VWFD"/>
    <property type="match status" value="1"/>
</dbReference>
<dbReference type="Pfam" id="PF00008">
    <property type="entry name" value="EGF"/>
    <property type="match status" value="1"/>
</dbReference>
<dbReference type="PANTHER" id="PTHR24034:SF89">
    <property type="entry name" value="COMPLEMENT COMPONENT C1Q RECEPTOR"/>
    <property type="match status" value="1"/>
</dbReference>
<keyword evidence="11 16" id="KW-1133">Transmembrane helix</keyword>
<dbReference type="OrthoDB" id="6049036at2759"/>
<dbReference type="RefSeq" id="XP_035688112.1">
    <property type="nucleotide sequence ID" value="XM_035832219.1"/>
</dbReference>
<keyword evidence="8" id="KW-0677">Repeat</keyword>
<feature type="domain" description="EGF-like" evidence="19">
    <location>
        <begin position="1311"/>
        <end position="1347"/>
    </location>
</feature>
<evidence type="ECO:0000256" key="9">
    <source>
        <dbReference type="ARBA" id="ARBA00022782"/>
    </source>
</evidence>
<dbReference type="Gene3D" id="2.10.25.10">
    <property type="entry name" value="Laminin"/>
    <property type="match status" value="9"/>
</dbReference>
<dbReference type="InterPro" id="IPR000152">
    <property type="entry name" value="EGF-type_Asp/Asn_hydroxyl_site"/>
</dbReference>
<evidence type="ECO:0000256" key="10">
    <source>
        <dbReference type="ARBA" id="ARBA00022837"/>
    </source>
</evidence>
<dbReference type="InterPro" id="IPR018097">
    <property type="entry name" value="EGF_Ca-bd_CS"/>
</dbReference>
<dbReference type="PROSITE" id="PS50026">
    <property type="entry name" value="EGF_3"/>
    <property type="match status" value="7"/>
</dbReference>
<dbReference type="GO" id="GO:0008593">
    <property type="term" value="P:regulation of Notch signaling pathway"/>
    <property type="evidence" value="ECO:0007669"/>
    <property type="project" value="UniProtKB-ARBA"/>
</dbReference>
<feature type="domain" description="VWFD" evidence="20">
    <location>
        <begin position="441"/>
        <end position="633"/>
    </location>
</feature>
<evidence type="ECO:0000256" key="11">
    <source>
        <dbReference type="ARBA" id="ARBA00022989"/>
    </source>
</evidence>
<dbReference type="InterPro" id="IPR050751">
    <property type="entry name" value="ECM_structural_protein"/>
</dbReference>
<dbReference type="Gene3D" id="2.60.40.10">
    <property type="entry name" value="Immunoglobulins"/>
    <property type="match status" value="1"/>
</dbReference>
<dbReference type="GO" id="GO:0030182">
    <property type="term" value="P:neuron differentiation"/>
    <property type="evidence" value="ECO:0007669"/>
    <property type="project" value="UniProtKB-ARBA"/>
</dbReference>
<dbReference type="Proteomes" id="UP000001554">
    <property type="component" value="Chromosome 10"/>
</dbReference>
<dbReference type="FunFam" id="2.10.25.10:FF:000005">
    <property type="entry name" value="Fibrillin 2"/>
    <property type="match status" value="1"/>
</dbReference>
<dbReference type="GeneID" id="118423908"/>
<reference evidence="22" key="2">
    <citation type="submission" date="2025-08" db="UniProtKB">
        <authorList>
            <consortium name="RefSeq"/>
        </authorList>
    </citation>
    <scope>IDENTIFICATION</scope>
    <source>
        <strain evidence="22">S238N-H82</strain>
        <tissue evidence="22">Testes</tissue>
    </source>
</reference>
<dbReference type="PROSITE" id="PS00022">
    <property type="entry name" value="EGF_1"/>
    <property type="match status" value="2"/>
</dbReference>
<dbReference type="OMA" id="CQQCLPQ"/>
<dbReference type="GO" id="GO:0051241">
    <property type="term" value="P:negative regulation of multicellular organismal process"/>
    <property type="evidence" value="ECO:0007669"/>
    <property type="project" value="UniProtKB-ARBA"/>
</dbReference>
<evidence type="ECO:0000256" key="5">
    <source>
        <dbReference type="ARBA" id="ARBA00022553"/>
    </source>
</evidence>
<feature type="domain" description="EGF-like" evidence="19">
    <location>
        <begin position="1190"/>
        <end position="1229"/>
    </location>
</feature>
<feature type="disulfide bond" evidence="15">
    <location>
        <begin position="1156"/>
        <end position="1166"/>
    </location>
</feature>
<feature type="domain" description="EGF-like" evidence="19">
    <location>
        <begin position="1152"/>
        <end position="1187"/>
    </location>
</feature>
<feature type="transmembrane region" description="Helical" evidence="16">
    <location>
        <begin position="1636"/>
        <end position="1660"/>
    </location>
</feature>
<comment type="caution">
    <text evidence="15">Lacks conserved residue(s) required for the propagation of feature annotation.</text>
</comment>
<dbReference type="Pfam" id="PF12662">
    <property type="entry name" value="cEGF"/>
    <property type="match status" value="1"/>
</dbReference>
<dbReference type="InterPro" id="IPR049883">
    <property type="entry name" value="NOTCH1_EGF-like"/>
</dbReference>
<dbReference type="GO" id="GO:0080090">
    <property type="term" value="P:regulation of primary metabolic process"/>
    <property type="evidence" value="ECO:0007669"/>
    <property type="project" value="UniProtKB-ARBA"/>
</dbReference>
<evidence type="ECO:0000256" key="7">
    <source>
        <dbReference type="ARBA" id="ARBA00022729"/>
    </source>
</evidence>
<sequence>MRLSPAVAVMLLTVFMTETSLGQDLCNISNNDICDTAYNNTITDPKRSTAFVPGSGDTLLCDNTLMRGWYRFEAHSQSVRIPEQCVETYHCGTQAPLWLDGPHPINSRVVHRDVCANYGVPGDCCSDRISIRVKKCTDDGGTNFYAYCLSPTSGCNQAYCAGNQVPCPAGQVWGDKYGYCVNEVPEITENPVLHPPVIDKDSWRVTFTCEVKYDKNTDDDARFAVKFLFDHIEYREVNEATQSPLDPTRKTVKLDAKYLGGFDSWESKMGKTVSCVMQSFWKDFEHKKSRQFHSNGYYAGIRADQTHLDIQEGQHDTLQLYSTVPFICDHNSNAHENCHIAIKLEANREVTTGGNANSQCETKLYSKNWDPMRHRADAEEKTIYAKQDLQVDGNRVNALVFAQIPPLKFWHSTDREFVPNMYSGFTPDDIQVRTIDEGAPGHCKGITDPHYTTFDGKYYTILMLGEFVFYKSTARLRKFEVQVRTWYCGGGTRLACHCAVAVREGNDIVIVDLCHVGWGNHEHAYPKITEKTTDGSPLSPAVSVYRDPSNKKFSIHMPSATTVVAEINQWGIDVHAYAPARDRTHTVGLCGTWDGNRGNDFKRPGGSITNNENTFGNSWRIPHGTSLFDVDCPDEDLNAPDPVESCTCEDGNNIHCGYSETAARNTARGINRWTTVQKSSRNIIGCLTARRSRRSIQSSPFYSDDIDESEEYAFDYGDNQPPSPVAQWPTPTLQITEADAVRHCREAITNSSMSSVCANLGVDIFAPVQACVEDIKFTEDLRIAAAHVDTMKAACTDIAYQNVSLYEVGDDGVAVPPMAVRENLCPADCSQHGDCVNGSCVCFEPYTSADCSLVKGSPPVVRFIPNHGLCDIRRRPCRKTSIIADGLIESENLTCKITDVKIENGLQTIISGSDQTTNVTLRSFKEVSCQLPRSPVLQGTPDEMEGTLVYGYRVSVSNDGENFSDELLFTIYDSVCQNCTSGPQCSWKLNTCKIRGFCFGEGDPNPNNWCQQCLPQLSNQTFSERPVNLPPVIVSPTHITKVNGENLTSTVVANDPESRPVTISITSANSHGITIDGDQFQWKTKHQVGSFVETVKVSDECGAFDAQNFTFTTMACPCQNNGMCVPDPSMPRGQGHYICECPGYTGQWCEHEIDECQSNPCHNGTCVDLVNGFNCTCDGEHVGVFCHIDLDDKCGLQPCFPGVLCINVAGGFECGDCPEGFTGNGITCEDVDECASDTTNDCLFVCENTPGSYRGTCSAGFILINDQCFDIDECAYGLSECSHLCNNNDGSYTCDCPAGYLLGPDNKQCIELDECASTPCQNGGSCHDGINQFSCACTLGWLGTLCERDIDECLVTNHGCENDCENTPGSYTCSCPEGFELKDDRRTCQDVDECETSFPCTHICSNTEGSYICSCPSDLVLQPDGTTCVVPASAVAPEESTQAQGTALRPSASVLPANTEAPQDCMKIGCPDKDLQECVEIDGNYVCQCIEGYYLAEGGTICKVYDATIILTTINGNEAVFTEDGLGTPGSQEFLDQAIMIKDMINAVYESSDLHDLYRGCKVNAFRQGSVIVDFEVFFVENADLSVSELKDAILNSLTNNTLSGENGVVVVIPSSLDVSPQATTATDQLWYNNPLYLSLLCVGCAVVATVLIVGTVCLLTSPKRRRKMVVNDSMVDMDMVDMNGKAEGIDGPAAEDDKY</sequence>
<feature type="disulfide bond" evidence="15">
    <location>
        <begin position="1394"/>
        <end position="1404"/>
    </location>
</feature>
<organism evidence="21 22">
    <name type="scientific">Branchiostoma floridae</name>
    <name type="common">Florida lancelet</name>
    <name type="synonym">Amphioxus</name>
    <dbReference type="NCBI Taxonomy" id="7739"/>
    <lineage>
        <taxon>Eukaryota</taxon>
        <taxon>Metazoa</taxon>
        <taxon>Chordata</taxon>
        <taxon>Cephalochordata</taxon>
        <taxon>Leptocardii</taxon>
        <taxon>Amphioxiformes</taxon>
        <taxon>Branchiostomatidae</taxon>
        <taxon>Branchiostoma</taxon>
    </lineage>
</organism>
<dbReference type="KEGG" id="bfo:118423908"/>
<evidence type="ECO:0000256" key="4">
    <source>
        <dbReference type="ARBA" id="ARBA00022536"/>
    </source>
</evidence>
<dbReference type="Pfam" id="PF23283">
    <property type="entry name" value="D8C_UMOD"/>
    <property type="match status" value="1"/>
</dbReference>
<dbReference type="GO" id="GO:0060255">
    <property type="term" value="P:regulation of macromolecule metabolic process"/>
    <property type="evidence" value="ECO:0007669"/>
    <property type="project" value="UniProtKB-ARBA"/>
</dbReference>
<keyword evidence="12 16" id="KW-0472">Membrane</keyword>
<feature type="chain" id="PRO_5039888692" evidence="17">
    <location>
        <begin position="23"/>
        <end position="1700"/>
    </location>
</feature>
<dbReference type="FunFam" id="2.10.25.10:FF:000001">
    <property type="entry name" value="Tenascin C"/>
    <property type="match status" value="1"/>
</dbReference>
<dbReference type="SUPFAM" id="SSF57196">
    <property type="entry name" value="EGF/Laminin"/>
    <property type="match status" value="1"/>
</dbReference>
<keyword evidence="5" id="KW-0597">Phosphoprotein</keyword>
<accession>A0A9J7N0E0</accession>
<keyword evidence="3" id="KW-1003">Cell membrane</keyword>
<dbReference type="SMART" id="SM00181">
    <property type="entry name" value="EGF"/>
    <property type="match status" value="10"/>
</dbReference>
<dbReference type="Pfam" id="PF07645">
    <property type="entry name" value="EGF_CA"/>
    <property type="match status" value="2"/>
</dbReference>
<dbReference type="Pfam" id="PF00094">
    <property type="entry name" value="VWD"/>
    <property type="match status" value="1"/>
</dbReference>
<dbReference type="InterPro" id="IPR001846">
    <property type="entry name" value="VWF_type-D"/>
</dbReference>
<dbReference type="InterPro" id="IPR026823">
    <property type="entry name" value="cEGF"/>
</dbReference>
<evidence type="ECO:0000313" key="21">
    <source>
        <dbReference type="Proteomes" id="UP000001554"/>
    </source>
</evidence>
<evidence type="ECO:0000259" key="18">
    <source>
        <dbReference type="PROSITE" id="PS50024"/>
    </source>
</evidence>
<dbReference type="InterPro" id="IPR036364">
    <property type="entry name" value="SEA_dom_sf"/>
</dbReference>
<dbReference type="PROSITE" id="PS00010">
    <property type="entry name" value="ASX_HYDROXYL"/>
    <property type="match status" value="5"/>
</dbReference>
<keyword evidence="4 15" id="KW-0245">EGF-like domain</keyword>
<dbReference type="PROSITE" id="PS50024">
    <property type="entry name" value="SEA"/>
    <property type="match status" value="1"/>
</dbReference>
<dbReference type="InterPro" id="IPR057774">
    <property type="entry name" value="D8C_UMOD/GP2/OIT3-like"/>
</dbReference>
<protein>
    <submittedName>
        <fullName evidence="22">von Willebrand factor D and EGF domain-containing protein-like</fullName>
    </submittedName>
</protein>